<evidence type="ECO:0000256" key="2">
    <source>
        <dbReference type="ARBA" id="ARBA00022898"/>
    </source>
</evidence>
<keyword evidence="3 5" id="KW-0456">Lyase</keyword>
<dbReference type="PANTHER" id="PTHR48078">
    <property type="entry name" value="THREONINE DEHYDRATASE, MITOCHONDRIAL-RELATED"/>
    <property type="match status" value="1"/>
</dbReference>
<dbReference type="InterPro" id="IPR050147">
    <property type="entry name" value="Ser/Thr_Dehydratase"/>
</dbReference>
<dbReference type="SUPFAM" id="SSF53686">
    <property type="entry name" value="Tryptophan synthase beta subunit-like PLP-dependent enzymes"/>
    <property type="match status" value="1"/>
</dbReference>
<accession>A0A7W7CFW5</accession>
<evidence type="ECO:0000313" key="6">
    <source>
        <dbReference type="Proteomes" id="UP000533598"/>
    </source>
</evidence>
<name>A0A7W7CFW5_9PSEU</name>
<evidence type="ECO:0000256" key="1">
    <source>
        <dbReference type="ARBA" id="ARBA00001933"/>
    </source>
</evidence>
<dbReference type="AlphaFoldDB" id="A0A7W7CFW5"/>
<protein>
    <submittedName>
        <fullName evidence="5">Threonine dehydratase</fullName>
        <ecNumber evidence="5">4.3.1.19</ecNumber>
    </submittedName>
</protein>
<dbReference type="PANTHER" id="PTHR48078:SF6">
    <property type="entry name" value="L-THREONINE DEHYDRATASE CATABOLIC TDCB"/>
    <property type="match status" value="1"/>
</dbReference>
<dbReference type="Pfam" id="PF00291">
    <property type="entry name" value="PALP"/>
    <property type="match status" value="1"/>
</dbReference>
<dbReference type="GO" id="GO:0006565">
    <property type="term" value="P:L-serine catabolic process"/>
    <property type="evidence" value="ECO:0007669"/>
    <property type="project" value="TreeGrafter"/>
</dbReference>
<dbReference type="EC" id="4.3.1.19" evidence="5"/>
<keyword evidence="2" id="KW-0663">Pyridoxal phosphate</keyword>
<comment type="caution">
    <text evidence="5">The sequence shown here is derived from an EMBL/GenBank/DDBJ whole genome shotgun (WGS) entry which is preliminary data.</text>
</comment>
<dbReference type="GO" id="GO:0006567">
    <property type="term" value="P:L-threonine catabolic process"/>
    <property type="evidence" value="ECO:0007669"/>
    <property type="project" value="TreeGrafter"/>
</dbReference>
<keyword evidence="6" id="KW-1185">Reference proteome</keyword>
<reference evidence="5 6" key="1">
    <citation type="submission" date="2020-08" db="EMBL/GenBank/DDBJ databases">
        <title>Sequencing the genomes of 1000 actinobacteria strains.</title>
        <authorList>
            <person name="Klenk H.-P."/>
        </authorList>
    </citation>
    <scope>NUCLEOTIDE SEQUENCE [LARGE SCALE GENOMIC DNA]</scope>
    <source>
        <strain evidence="5 6">DSM 44230</strain>
    </source>
</reference>
<dbReference type="InterPro" id="IPR000634">
    <property type="entry name" value="Ser/Thr_deHydtase_PyrdxlP-BS"/>
</dbReference>
<dbReference type="InterPro" id="IPR036052">
    <property type="entry name" value="TrpB-like_PALP_sf"/>
</dbReference>
<gene>
    <name evidence="5" type="ORF">HNR67_006603</name>
</gene>
<dbReference type="Proteomes" id="UP000533598">
    <property type="component" value="Unassembled WGS sequence"/>
</dbReference>
<dbReference type="GO" id="GO:0004794">
    <property type="term" value="F:threonine deaminase activity"/>
    <property type="evidence" value="ECO:0007669"/>
    <property type="project" value="UniProtKB-EC"/>
</dbReference>
<evidence type="ECO:0000256" key="3">
    <source>
        <dbReference type="ARBA" id="ARBA00023239"/>
    </source>
</evidence>
<dbReference type="EMBL" id="JACHMH010000001">
    <property type="protein sequence ID" value="MBB4680485.1"/>
    <property type="molecule type" value="Genomic_DNA"/>
</dbReference>
<dbReference type="InterPro" id="IPR001926">
    <property type="entry name" value="TrpB-like_PALP"/>
</dbReference>
<comment type="cofactor">
    <cofactor evidence="1">
        <name>pyridoxal 5'-phosphate</name>
        <dbReference type="ChEBI" id="CHEBI:597326"/>
    </cofactor>
</comment>
<dbReference type="GO" id="GO:0030170">
    <property type="term" value="F:pyridoxal phosphate binding"/>
    <property type="evidence" value="ECO:0007669"/>
    <property type="project" value="InterPro"/>
</dbReference>
<organism evidence="5 6">
    <name type="scientific">Crossiella cryophila</name>
    <dbReference type="NCBI Taxonomy" id="43355"/>
    <lineage>
        <taxon>Bacteria</taxon>
        <taxon>Bacillati</taxon>
        <taxon>Actinomycetota</taxon>
        <taxon>Actinomycetes</taxon>
        <taxon>Pseudonocardiales</taxon>
        <taxon>Pseudonocardiaceae</taxon>
        <taxon>Crossiella</taxon>
    </lineage>
</organism>
<dbReference type="Gene3D" id="3.40.50.1100">
    <property type="match status" value="2"/>
</dbReference>
<evidence type="ECO:0000259" key="4">
    <source>
        <dbReference type="Pfam" id="PF00291"/>
    </source>
</evidence>
<evidence type="ECO:0000313" key="5">
    <source>
        <dbReference type="EMBL" id="MBB4680485.1"/>
    </source>
</evidence>
<dbReference type="GO" id="GO:0003941">
    <property type="term" value="F:L-serine ammonia-lyase activity"/>
    <property type="evidence" value="ECO:0007669"/>
    <property type="project" value="TreeGrafter"/>
</dbReference>
<dbReference type="RefSeq" id="WP_185006338.1">
    <property type="nucleotide sequence ID" value="NZ_BAAAUI010000005.1"/>
</dbReference>
<dbReference type="GO" id="GO:0009097">
    <property type="term" value="P:isoleucine biosynthetic process"/>
    <property type="evidence" value="ECO:0007669"/>
    <property type="project" value="TreeGrafter"/>
</dbReference>
<proteinExistence type="predicted"/>
<sequence length="301" mass="30240">MTTPALQLGHADVAAAADRIATQIRHTPLLPCLPGLRLKAEHRQRSGSFKLRGAANALLGNGVSAVVAGSSGNHGIAVATLGARLGVAVTVVMAAGASPVKAARIRELGADIVAVPGGVADRERHARELAANIGAFLLPSSDHDLVVAGAGTVALEVLADAPDTDTIFVPTGGGGLLAGTCLAALGKDIRVIGVEPTACRRYARSLAAGGPVELPPPDTIADGLRGQRPGEVPFPIIQHRVDDLIGVSDEAVRHALDLLRRNGVNAEPSGAVALAGALRAGWTGTAVAIVSGGNTTAKGQP</sequence>
<feature type="domain" description="Tryptophan synthase beta chain-like PALP" evidence="4">
    <location>
        <begin position="22"/>
        <end position="280"/>
    </location>
</feature>
<dbReference type="PROSITE" id="PS00165">
    <property type="entry name" value="DEHYDRATASE_SER_THR"/>
    <property type="match status" value="1"/>
</dbReference>